<dbReference type="InterPro" id="IPR029325">
    <property type="entry name" value="ITPR-bd"/>
</dbReference>
<organism evidence="2 3">
    <name type="scientific">Paralvinella palmiformis</name>
    <dbReference type="NCBI Taxonomy" id="53620"/>
    <lineage>
        <taxon>Eukaryota</taxon>
        <taxon>Metazoa</taxon>
        <taxon>Spiralia</taxon>
        <taxon>Lophotrochozoa</taxon>
        <taxon>Annelida</taxon>
        <taxon>Polychaeta</taxon>
        <taxon>Sedentaria</taxon>
        <taxon>Canalipalpata</taxon>
        <taxon>Terebellida</taxon>
        <taxon>Terebelliformia</taxon>
        <taxon>Alvinellidae</taxon>
        <taxon>Paralvinella</taxon>
    </lineage>
</organism>
<reference evidence="2" key="1">
    <citation type="journal article" date="2023" name="Mol. Biol. Evol.">
        <title>Third-Generation Sequencing Reveals the Adaptive Role of the Epigenome in Three Deep-Sea Polychaetes.</title>
        <authorList>
            <person name="Perez M."/>
            <person name="Aroh O."/>
            <person name="Sun Y."/>
            <person name="Lan Y."/>
            <person name="Juniper S.K."/>
            <person name="Young C.R."/>
            <person name="Angers B."/>
            <person name="Qian P.Y."/>
        </authorList>
    </citation>
    <scope>NUCLEOTIDE SEQUENCE</scope>
    <source>
        <strain evidence="2">P08H-3</strain>
    </source>
</reference>
<sequence>MQQGQFVVISPLTFDCKCHNKIWVFYINKTKCGNTSRRQVSIENWVDSIIPEGDSDCIASCDGVMMCTEDDLLLGAEAKMMIEDDAADDKEITHDEARTTSTFPVEDISRNSPKLAPSKQNSFTDLKESAAMDSETSSTKGHVTNDVKDDAIQKMAADVQWDGPESSCERELSWRTKLAVMGLIHMDSIQSQPDVTSKTYTSVDEILEDRIEDPEEILTNLGFANQGDMESPIFKVPVRFLQAPTQASGIHVKKFFENNPDLKEYFAAKGVVLDEKCKPGNVCHDSLLQLAHVDKYTNLSQLAAYCMSSDVPNRFLLSLVKMFPTLPLFSASVEMGSEFGADSNIELPLAGQMGNIGMSNINVSDCCAAEQIHEAVVAMSIGSMTCSVKTATCGLRGCENADLKNVHILAACQAEASIMEMCTRPSHQNCTSYPPRCGEDSSHITSPGFDSLLDHVTNSSKDTAPRFVTIASDSLPGSDDQLCRCDYTEEQWDYSDVVGFQSENRPKKSFSMPKLELYHSDEFYSNNNEFPRSETIDFFIYDYDNAKSESLLDDEMAAFDPKYNNNIKGLETLL</sequence>
<dbReference type="GO" id="GO:0005102">
    <property type="term" value="F:signaling receptor binding"/>
    <property type="evidence" value="ECO:0007669"/>
    <property type="project" value="InterPro"/>
</dbReference>
<dbReference type="Pfam" id="PF14722">
    <property type="entry name" value="KRAP_IP3R_bind"/>
    <property type="match status" value="1"/>
</dbReference>
<dbReference type="Proteomes" id="UP001208570">
    <property type="component" value="Unassembled WGS sequence"/>
</dbReference>
<proteinExistence type="predicted"/>
<name>A0AAD9J3I0_9ANNE</name>
<dbReference type="InterPro" id="IPR043444">
    <property type="entry name" value="TESPA1-like"/>
</dbReference>
<dbReference type="PANTHER" id="PTHR17469:SF15">
    <property type="entry name" value="ITPR-INTERACTING DOMAIN-CONTAINING PROTEIN"/>
    <property type="match status" value="1"/>
</dbReference>
<dbReference type="EMBL" id="JAODUP010000688">
    <property type="protein sequence ID" value="KAK2145320.1"/>
    <property type="molecule type" value="Genomic_DNA"/>
</dbReference>
<comment type="caution">
    <text evidence="2">The sequence shown here is derived from an EMBL/GenBank/DDBJ whole genome shotgun (WGS) entry which is preliminary data.</text>
</comment>
<dbReference type="SMART" id="SM01257">
    <property type="entry name" value="KRAP_IP3R_bind"/>
    <property type="match status" value="1"/>
</dbReference>
<protein>
    <recommendedName>
        <fullName evidence="1">ITPR-interacting domain-containing protein</fullName>
    </recommendedName>
</protein>
<evidence type="ECO:0000259" key="1">
    <source>
        <dbReference type="SMART" id="SM01257"/>
    </source>
</evidence>
<keyword evidence="3" id="KW-1185">Reference proteome</keyword>
<gene>
    <name evidence="2" type="ORF">LSH36_688g01002</name>
</gene>
<evidence type="ECO:0000313" key="3">
    <source>
        <dbReference type="Proteomes" id="UP001208570"/>
    </source>
</evidence>
<dbReference type="AlphaFoldDB" id="A0AAD9J3I0"/>
<feature type="domain" description="ITPR-interacting" evidence="1">
    <location>
        <begin position="182"/>
        <end position="336"/>
    </location>
</feature>
<dbReference type="PANTHER" id="PTHR17469">
    <property type="entry name" value="SPERM SPECIFIC ANTIGEN 2-RELATED"/>
    <property type="match status" value="1"/>
</dbReference>
<accession>A0AAD9J3I0</accession>
<evidence type="ECO:0000313" key="2">
    <source>
        <dbReference type="EMBL" id="KAK2145320.1"/>
    </source>
</evidence>